<comment type="similarity">
    <text evidence="6">Belongs to the DarT ADP-ribosyltransferase family.</text>
</comment>
<evidence type="ECO:0000256" key="3">
    <source>
        <dbReference type="ARBA" id="ARBA00022679"/>
    </source>
</evidence>
<dbReference type="InterPro" id="IPR029494">
    <property type="entry name" value="DarT"/>
</dbReference>
<evidence type="ECO:0000256" key="6">
    <source>
        <dbReference type="PROSITE-ProRule" id="PRU01362"/>
    </source>
</evidence>
<comment type="caution">
    <text evidence="6">Lacks conserved residue(s) required for the propagation of feature annotation.</text>
</comment>
<feature type="compositionally biased region" description="Low complexity" evidence="7">
    <location>
        <begin position="26"/>
        <end position="45"/>
    </location>
</feature>
<evidence type="ECO:0000256" key="5">
    <source>
        <dbReference type="ARBA" id="ARBA00023125"/>
    </source>
</evidence>
<evidence type="ECO:0000313" key="10">
    <source>
        <dbReference type="Proteomes" id="UP000818266"/>
    </source>
</evidence>
<feature type="active site" description="Proton acceptor" evidence="6">
    <location>
        <position position="102"/>
    </location>
</feature>
<evidence type="ECO:0000256" key="4">
    <source>
        <dbReference type="ARBA" id="ARBA00022695"/>
    </source>
</evidence>
<evidence type="ECO:0000256" key="2">
    <source>
        <dbReference type="ARBA" id="ARBA00022676"/>
    </source>
</evidence>
<dbReference type="RefSeq" id="WP_152584209.1">
    <property type="nucleotide sequence ID" value="NZ_VIKT02000028.1"/>
</dbReference>
<keyword evidence="2 6" id="KW-0328">Glycosyltransferase</keyword>
<organism evidence="9 10">
    <name type="scientific">Microcella pacifica</name>
    <dbReference type="NCBI Taxonomy" id="2591847"/>
    <lineage>
        <taxon>Bacteria</taxon>
        <taxon>Bacillati</taxon>
        <taxon>Actinomycetota</taxon>
        <taxon>Actinomycetes</taxon>
        <taxon>Micrococcales</taxon>
        <taxon>Microbacteriaceae</taxon>
        <taxon>Microcella</taxon>
    </lineage>
</organism>
<protein>
    <submittedName>
        <fullName evidence="9">DUF4433 domain-containing protein</fullName>
    </submittedName>
</protein>
<accession>A0A9E5JX76</accession>
<dbReference type="OrthoDB" id="9813972at2"/>
<dbReference type="AlphaFoldDB" id="A0A9E5JX76"/>
<evidence type="ECO:0000313" key="9">
    <source>
        <dbReference type="EMBL" id="NHF64003.1"/>
    </source>
</evidence>
<sequence>MPEECVHGFEPGMCATCYPPPEPPKLAATRRSPRTAARSLRSPAPGATGKAAEVRPPNLPQRMFHVTHVTNLPAILEAGELRPSSQVTPALKLASPITDELRSTAPVDESRSVADCVPFSLSPLAVWWGEVQDGAAGPTWSDEARAASTVDFVVLGVDLAAVGDDLVVSDGDAAAVVTTLGRSPEDRRRMLARAAADAAVLQAAEALVPGTVPLSSVALVAVANEPRRDEVRALLRSAGVSIKVAVYPPWFVPVVAE</sequence>
<keyword evidence="1 6" id="KW-1277">Toxin-antitoxin system</keyword>
<dbReference type="GO" id="GO:0016779">
    <property type="term" value="F:nucleotidyltransferase activity"/>
    <property type="evidence" value="ECO:0007669"/>
    <property type="project" value="UniProtKB-UniRule"/>
</dbReference>
<dbReference type="Pfam" id="PF14487">
    <property type="entry name" value="DarT"/>
    <property type="match status" value="1"/>
</dbReference>
<keyword evidence="10" id="KW-1185">Reference proteome</keyword>
<dbReference type="GO" id="GO:0016757">
    <property type="term" value="F:glycosyltransferase activity"/>
    <property type="evidence" value="ECO:0007669"/>
    <property type="project" value="UniProtKB-UniRule"/>
</dbReference>
<feature type="binding site" evidence="6">
    <location>
        <position position="102"/>
    </location>
    <ligand>
        <name>NAD(+)</name>
        <dbReference type="ChEBI" id="CHEBI:57540"/>
    </ligand>
</feature>
<dbReference type="EMBL" id="VIKT02000028">
    <property type="protein sequence ID" value="NHF64003.1"/>
    <property type="molecule type" value="Genomic_DNA"/>
</dbReference>
<comment type="catalytic activity">
    <reaction evidence="6">
        <text>a thymidine in DNA + NAD(+) = an N-(ADP-alpha-D-ribosyl)-thymidine in DNA + nicotinamide + H(+)</text>
        <dbReference type="Rhea" id="RHEA:71651"/>
        <dbReference type="Rhea" id="RHEA-COMP:13556"/>
        <dbReference type="Rhea" id="RHEA-COMP:18051"/>
        <dbReference type="ChEBI" id="CHEBI:15378"/>
        <dbReference type="ChEBI" id="CHEBI:17154"/>
        <dbReference type="ChEBI" id="CHEBI:57540"/>
        <dbReference type="ChEBI" id="CHEBI:137386"/>
        <dbReference type="ChEBI" id="CHEBI:191199"/>
    </reaction>
</comment>
<evidence type="ECO:0000256" key="1">
    <source>
        <dbReference type="ARBA" id="ARBA00022649"/>
    </source>
</evidence>
<keyword evidence="5 6" id="KW-0238">DNA-binding</keyword>
<evidence type="ECO:0000256" key="7">
    <source>
        <dbReference type="SAM" id="MobiDB-lite"/>
    </source>
</evidence>
<evidence type="ECO:0000259" key="8">
    <source>
        <dbReference type="PROSITE" id="PS52018"/>
    </source>
</evidence>
<keyword evidence="4 6" id="KW-0548">Nucleotidyltransferase</keyword>
<comment type="caution">
    <text evidence="9">The sequence shown here is derived from an EMBL/GenBank/DDBJ whole genome shotgun (WGS) entry which is preliminary data.</text>
</comment>
<feature type="region of interest" description="Disordered" evidence="7">
    <location>
        <begin position="25"/>
        <end position="55"/>
    </location>
</feature>
<feature type="binding site" evidence="6">
    <location>
        <begin position="65"/>
        <end position="67"/>
    </location>
    <ligand>
        <name>NAD(+)</name>
        <dbReference type="ChEBI" id="CHEBI:57540"/>
    </ligand>
</feature>
<keyword evidence="3 6" id="KW-0808">Transferase</keyword>
<proteinExistence type="inferred from homology"/>
<dbReference type="Proteomes" id="UP000818266">
    <property type="component" value="Unassembled WGS sequence"/>
</dbReference>
<reference evidence="9 10" key="1">
    <citation type="submission" date="2020-03" db="EMBL/GenBank/DDBJ databases">
        <title>Chryseoglobus sp. isolated from a deep-sea seamount.</title>
        <authorList>
            <person name="Zhang D.-C."/>
        </authorList>
    </citation>
    <scope>NUCLEOTIDE SEQUENCE [LARGE SCALE GENOMIC DNA]</scope>
    <source>
        <strain evidence="9 10">KN1116</strain>
    </source>
</reference>
<dbReference type="PROSITE" id="PS52018">
    <property type="entry name" value="DART"/>
    <property type="match status" value="1"/>
</dbReference>
<feature type="domain" description="DarT" evidence="8">
    <location>
        <begin position="61"/>
        <end position="252"/>
    </location>
</feature>
<feature type="active site" evidence="6">
    <location>
        <position position="205"/>
    </location>
</feature>
<gene>
    <name evidence="9" type="ORF">FK219_012290</name>
</gene>
<dbReference type="GO" id="GO:0003677">
    <property type="term" value="F:DNA binding"/>
    <property type="evidence" value="ECO:0007669"/>
    <property type="project" value="UniProtKB-UniRule"/>
</dbReference>
<name>A0A9E5JX76_9MICO</name>